<sequence>MPLPTLSNGRISDLLLYGTWNAHGGDPWKFDLDLAAAKTPVIYVDYSGMTKAGQWFAEKAFDAWAATTGIGFSTSTPPSGKHVQIIVDDEKSGASTSKTAFGDGEIYQARVNVSRSWISGDEYEMDAYPLRTFIHEIGHGLGLGHPANYGAQPNDGDNFATDATFANDSWQTTMMSYYSQSENTTISATRAYVMTPQVADLIAMRELYGATGTLRTGDTTYGVGSTAGDYYDNLEENWASMSYTIVDDGGVDTIDFSTGGRDFHVDLRQEAFSSVGKQIENMAIARGTVIENFRAGSGDDTVVGNGARNRLEGGAGNDRLTGLGGADTLIGDPGRDTLIGSGGGDTLQGGSGSDVLKGGSGNDRLTGDAGQDRLFGGTGNDRLSGGDRDDRIQGDGGNDTLVGNAGADELAGGNGNDTLNGGADNDRLLGQDGTDTIIGGAGRDRLLGGADRDTLRGDAGVDMLSGGTGNDRLFGGGGTDDLNGGDGNDVIDGGGGNDILSGGRGADRFVFAPGSGRDVIADWGIGADVLDLAAWGIDTFRQVKNLATHVEDDLVLELGPKSELTLAGVTLDEIQAADVILSVA</sequence>
<gene>
    <name evidence="8" type="ORF">ACFQ2S_20915</name>
</gene>
<evidence type="ECO:0000256" key="4">
    <source>
        <dbReference type="ARBA" id="ARBA00022525"/>
    </source>
</evidence>
<dbReference type="PANTHER" id="PTHR38340:SF1">
    <property type="entry name" value="S-LAYER PROTEIN"/>
    <property type="match status" value="1"/>
</dbReference>
<evidence type="ECO:0000259" key="7">
    <source>
        <dbReference type="SMART" id="SM00235"/>
    </source>
</evidence>
<dbReference type="PROSITE" id="PS00330">
    <property type="entry name" value="HEMOLYSIN_CALCIUM"/>
    <property type="match status" value="9"/>
</dbReference>
<evidence type="ECO:0000256" key="2">
    <source>
        <dbReference type="ARBA" id="ARBA00004613"/>
    </source>
</evidence>
<evidence type="ECO:0000256" key="5">
    <source>
        <dbReference type="ARBA" id="ARBA00022737"/>
    </source>
</evidence>
<evidence type="ECO:0000256" key="1">
    <source>
        <dbReference type="ARBA" id="ARBA00001913"/>
    </source>
</evidence>
<dbReference type="InterPro" id="IPR024079">
    <property type="entry name" value="MetalloPept_cat_dom_sf"/>
</dbReference>
<protein>
    <submittedName>
        <fullName evidence="8">M10 family metallopeptidase C-terminal domain-containing protein</fullName>
    </submittedName>
</protein>
<evidence type="ECO:0000256" key="6">
    <source>
        <dbReference type="SAM" id="MobiDB-lite"/>
    </source>
</evidence>
<comment type="similarity">
    <text evidence="3">Belongs to the peptidase M10B family.</text>
</comment>
<feature type="compositionally biased region" description="Gly residues" evidence="6">
    <location>
        <begin position="466"/>
        <end position="479"/>
    </location>
</feature>
<dbReference type="InterPro" id="IPR001343">
    <property type="entry name" value="Hemolysn_Ca-bd"/>
</dbReference>
<dbReference type="RefSeq" id="WP_386077550.1">
    <property type="nucleotide sequence ID" value="NZ_JBHTJT010000050.1"/>
</dbReference>
<comment type="subcellular location">
    <subcellularLocation>
        <location evidence="2">Secreted</location>
    </subcellularLocation>
</comment>
<proteinExistence type="inferred from homology"/>
<comment type="caution">
    <text evidence="8">The sequence shown here is derived from an EMBL/GenBank/DDBJ whole genome shotgun (WGS) entry which is preliminary data.</text>
</comment>
<feature type="region of interest" description="Disordered" evidence="6">
    <location>
        <begin position="308"/>
        <end position="428"/>
    </location>
</feature>
<organism evidence="8 9">
    <name type="scientific">Tropicimonas aquimaris</name>
    <dbReference type="NCBI Taxonomy" id="914152"/>
    <lineage>
        <taxon>Bacteria</taxon>
        <taxon>Pseudomonadati</taxon>
        <taxon>Pseudomonadota</taxon>
        <taxon>Alphaproteobacteria</taxon>
        <taxon>Rhodobacterales</taxon>
        <taxon>Roseobacteraceae</taxon>
        <taxon>Tropicimonas</taxon>
    </lineage>
</organism>
<feature type="region of interest" description="Disordered" evidence="6">
    <location>
        <begin position="457"/>
        <end position="479"/>
    </location>
</feature>
<feature type="compositionally biased region" description="Gly residues" evidence="6">
    <location>
        <begin position="340"/>
        <end position="352"/>
    </location>
</feature>
<comment type="cofactor">
    <cofactor evidence="1">
        <name>Ca(2+)</name>
        <dbReference type="ChEBI" id="CHEBI:29108"/>
    </cofactor>
</comment>
<dbReference type="InterPro" id="IPR013858">
    <property type="entry name" value="Peptidase_M10B_C"/>
</dbReference>
<name>A0ABW3IVA9_9RHOB</name>
<accession>A0ABW3IVA9</accession>
<keyword evidence="9" id="KW-1185">Reference proteome</keyword>
<feature type="compositionally biased region" description="Basic and acidic residues" evidence="6">
    <location>
        <begin position="384"/>
        <end position="393"/>
    </location>
</feature>
<evidence type="ECO:0000256" key="3">
    <source>
        <dbReference type="ARBA" id="ARBA00009490"/>
    </source>
</evidence>
<feature type="domain" description="Peptidase metallopeptidase" evidence="7">
    <location>
        <begin position="32"/>
        <end position="180"/>
    </location>
</feature>
<dbReference type="Pfam" id="PF13583">
    <property type="entry name" value="Reprolysin_4"/>
    <property type="match status" value="1"/>
</dbReference>
<keyword evidence="4" id="KW-0964">Secreted</keyword>
<dbReference type="Proteomes" id="UP001597108">
    <property type="component" value="Unassembled WGS sequence"/>
</dbReference>
<dbReference type="EMBL" id="JBHTJT010000050">
    <property type="protein sequence ID" value="MFD0982102.1"/>
    <property type="molecule type" value="Genomic_DNA"/>
</dbReference>
<keyword evidence="5" id="KW-0677">Repeat</keyword>
<evidence type="ECO:0000313" key="9">
    <source>
        <dbReference type="Proteomes" id="UP001597108"/>
    </source>
</evidence>
<reference evidence="9" key="1">
    <citation type="journal article" date="2019" name="Int. J. Syst. Evol. Microbiol.">
        <title>The Global Catalogue of Microorganisms (GCM) 10K type strain sequencing project: providing services to taxonomists for standard genome sequencing and annotation.</title>
        <authorList>
            <consortium name="The Broad Institute Genomics Platform"/>
            <consortium name="The Broad Institute Genome Sequencing Center for Infectious Disease"/>
            <person name="Wu L."/>
            <person name="Ma J."/>
        </authorList>
    </citation>
    <scope>NUCLEOTIDE SEQUENCE [LARGE SCALE GENOMIC DNA]</scope>
    <source>
        <strain evidence="9">CCUG 60524</strain>
    </source>
</reference>
<dbReference type="Gene3D" id="3.40.390.10">
    <property type="entry name" value="Collagenase (Catalytic Domain)"/>
    <property type="match status" value="1"/>
</dbReference>
<dbReference type="SUPFAM" id="SSF51120">
    <property type="entry name" value="beta-Roll"/>
    <property type="match status" value="3"/>
</dbReference>
<dbReference type="PANTHER" id="PTHR38340">
    <property type="entry name" value="S-LAYER PROTEIN"/>
    <property type="match status" value="1"/>
</dbReference>
<dbReference type="Pfam" id="PF00353">
    <property type="entry name" value="HemolysinCabind"/>
    <property type="match status" value="5"/>
</dbReference>
<dbReference type="PRINTS" id="PR00313">
    <property type="entry name" value="CABNDNGRPT"/>
</dbReference>
<dbReference type="Gene3D" id="2.150.10.10">
    <property type="entry name" value="Serralysin-like metalloprotease, C-terminal"/>
    <property type="match status" value="4"/>
</dbReference>
<dbReference type="InterPro" id="IPR011049">
    <property type="entry name" value="Serralysin-like_metalloprot_C"/>
</dbReference>
<dbReference type="SUPFAM" id="SSF55486">
    <property type="entry name" value="Metalloproteases ('zincins'), catalytic domain"/>
    <property type="match status" value="1"/>
</dbReference>
<dbReference type="InterPro" id="IPR018511">
    <property type="entry name" value="Hemolysin-typ_Ca-bd_CS"/>
</dbReference>
<dbReference type="InterPro" id="IPR006026">
    <property type="entry name" value="Peptidase_Metallo"/>
</dbReference>
<dbReference type="SMART" id="SM00235">
    <property type="entry name" value="ZnMc"/>
    <property type="match status" value="1"/>
</dbReference>
<evidence type="ECO:0000313" key="8">
    <source>
        <dbReference type="EMBL" id="MFD0982102.1"/>
    </source>
</evidence>
<dbReference type="Pfam" id="PF08548">
    <property type="entry name" value="Peptidase_M10_C"/>
    <property type="match status" value="1"/>
</dbReference>
<dbReference type="InterPro" id="IPR050557">
    <property type="entry name" value="RTX_toxin/Mannuronan_C5-epim"/>
</dbReference>